<dbReference type="AlphaFoldDB" id="A0A024FZS2"/>
<dbReference type="EMBL" id="CAIX01000002">
    <property type="protein sequence ID" value="CCI39565.1"/>
    <property type="molecule type" value="Genomic_DNA"/>
</dbReference>
<reference evidence="1 2" key="1">
    <citation type="submission" date="2012-05" db="EMBL/GenBank/DDBJ databases">
        <title>Recombination and specialization in a pathogen metapopulation.</title>
        <authorList>
            <person name="Gardiner A."/>
            <person name="Kemen E."/>
            <person name="Schultz-Larsen T."/>
            <person name="MacLean D."/>
            <person name="Van Oosterhout C."/>
            <person name="Jones J.D.G."/>
        </authorList>
    </citation>
    <scope>NUCLEOTIDE SEQUENCE [LARGE SCALE GENOMIC DNA]</scope>
    <source>
        <strain evidence="1 2">Ac Nc2</strain>
    </source>
</reference>
<keyword evidence="2" id="KW-1185">Reference proteome</keyword>
<organism evidence="1 2">
    <name type="scientific">Albugo candida</name>
    <dbReference type="NCBI Taxonomy" id="65357"/>
    <lineage>
        <taxon>Eukaryota</taxon>
        <taxon>Sar</taxon>
        <taxon>Stramenopiles</taxon>
        <taxon>Oomycota</taxon>
        <taxon>Peronosporomycetes</taxon>
        <taxon>Albuginales</taxon>
        <taxon>Albuginaceae</taxon>
        <taxon>Albugo</taxon>
    </lineage>
</organism>
<evidence type="ECO:0000313" key="2">
    <source>
        <dbReference type="Proteomes" id="UP000053237"/>
    </source>
</evidence>
<name>A0A024FZS2_9STRA</name>
<dbReference type="InParanoid" id="A0A024FZS2"/>
<comment type="caution">
    <text evidence="1">The sequence shown here is derived from an EMBL/GenBank/DDBJ whole genome shotgun (WGS) entry which is preliminary data.</text>
</comment>
<gene>
    <name evidence="1" type="ORF">BN9_003480</name>
</gene>
<evidence type="ECO:0000313" key="1">
    <source>
        <dbReference type="EMBL" id="CCI39565.1"/>
    </source>
</evidence>
<proteinExistence type="predicted"/>
<protein>
    <submittedName>
        <fullName evidence="1">Uncharacterized protein</fullName>
    </submittedName>
</protein>
<accession>A0A024FZS2</accession>
<dbReference type="Proteomes" id="UP000053237">
    <property type="component" value="Unassembled WGS sequence"/>
</dbReference>
<sequence length="233" mass="26358">MIRFNVRNQESSRMHGNIKMIIWRSCTTAWILQCNLNDNARTSIIDLPFRYDCIQICGNEGEVNAANSKLHCHQEKVYKNLTPFPNYISSHLPKGHWHLIIYSGFAKEQEIHIVATKAKNSGDRYVPVLANPYGKDMAPGPTFPLHRCTIVAKVPNLCFLASKEASMGAWDPCLVICSPFPVESYMQAFFRLVSLCTSTLNIPCSSCLASKPKLCITPDFNRKGESMVRLLWM</sequence>